<protein>
    <recommendedName>
        <fullName evidence="3">Reverse transcriptase zinc-binding domain-containing protein</fullName>
    </recommendedName>
</protein>
<comment type="caution">
    <text evidence="1">The sequence shown here is derived from an EMBL/GenBank/DDBJ whole genome shotgun (WGS) entry which is preliminary data.</text>
</comment>
<reference evidence="1" key="2">
    <citation type="submission" date="2022-01" db="EMBL/GenBank/DDBJ databases">
        <authorList>
            <person name="Yamashiro T."/>
            <person name="Shiraishi A."/>
            <person name="Satake H."/>
            <person name="Nakayama K."/>
        </authorList>
    </citation>
    <scope>NUCLEOTIDE SEQUENCE</scope>
</reference>
<evidence type="ECO:0000313" key="2">
    <source>
        <dbReference type="Proteomes" id="UP001151760"/>
    </source>
</evidence>
<sequence>MAKVYQVKVTVPVKSDMSWGWRKLLQLRKTIKPCFWVKLGNGLSTSLWYDRWSSLCPLITFLSPRDITREGFHLQNKVADLIVNGVWAWLHKAPDIGTIVAPVLDVLQTDVMQWRDHNGTLSSFSVAKAWEAIRPRADMDLVPPVMHDIILHCSLIDLRCDLKGLLGFGLYRGENPWCPSFLGVVAKGVEVVRFTKGDKEVIFQLGGQGGDGGACKVLGWLLGDMVVRS</sequence>
<accession>A0ABQ5BKF2</accession>
<dbReference type="EMBL" id="BQNB010013386">
    <property type="protein sequence ID" value="GJT15310.1"/>
    <property type="molecule type" value="Genomic_DNA"/>
</dbReference>
<evidence type="ECO:0000313" key="1">
    <source>
        <dbReference type="EMBL" id="GJT15310.1"/>
    </source>
</evidence>
<reference evidence="1" key="1">
    <citation type="journal article" date="2022" name="Int. J. Mol. Sci.">
        <title>Draft Genome of Tanacetum Coccineum: Genomic Comparison of Closely Related Tanacetum-Family Plants.</title>
        <authorList>
            <person name="Yamashiro T."/>
            <person name="Shiraishi A."/>
            <person name="Nakayama K."/>
            <person name="Satake H."/>
        </authorList>
    </citation>
    <scope>NUCLEOTIDE SEQUENCE</scope>
</reference>
<organism evidence="1 2">
    <name type="scientific">Tanacetum coccineum</name>
    <dbReference type="NCBI Taxonomy" id="301880"/>
    <lineage>
        <taxon>Eukaryota</taxon>
        <taxon>Viridiplantae</taxon>
        <taxon>Streptophyta</taxon>
        <taxon>Embryophyta</taxon>
        <taxon>Tracheophyta</taxon>
        <taxon>Spermatophyta</taxon>
        <taxon>Magnoliopsida</taxon>
        <taxon>eudicotyledons</taxon>
        <taxon>Gunneridae</taxon>
        <taxon>Pentapetalae</taxon>
        <taxon>asterids</taxon>
        <taxon>campanulids</taxon>
        <taxon>Asterales</taxon>
        <taxon>Asteraceae</taxon>
        <taxon>Asteroideae</taxon>
        <taxon>Anthemideae</taxon>
        <taxon>Anthemidinae</taxon>
        <taxon>Tanacetum</taxon>
    </lineage>
</organism>
<proteinExistence type="predicted"/>
<evidence type="ECO:0008006" key="3">
    <source>
        <dbReference type="Google" id="ProtNLM"/>
    </source>
</evidence>
<name>A0ABQ5BKF2_9ASTR</name>
<dbReference type="Proteomes" id="UP001151760">
    <property type="component" value="Unassembled WGS sequence"/>
</dbReference>
<gene>
    <name evidence="1" type="ORF">Tco_0874016</name>
</gene>
<keyword evidence="2" id="KW-1185">Reference proteome</keyword>